<dbReference type="NCBIfam" id="TIGR00385">
    <property type="entry name" value="dsbE"/>
    <property type="match status" value="1"/>
</dbReference>
<comment type="subcellular location">
    <subcellularLocation>
        <location evidence="1">Cell inner membrane</location>
        <topology evidence="1">Single-pass membrane protein</topology>
        <orientation evidence="1">Periplasmic side</orientation>
    </subcellularLocation>
</comment>
<dbReference type="GO" id="GO:0030288">
    <property type="term" value="C:outer membrane-bounded periplasmic space"/>
    <property type="evidence" value="ECO:0007669"/>
    <property type="project" value="InterPro"/>
</dbReference>
<evidence type="ECO:0000256" key="1">
    <source>
        <dbReference type="ARBA" id="ARBA00004383"/>
    </source>
</evidence>
<dbReference type="SUPFAM" id="SSF52833">
    <property type="entry name" value="Thioredoxin-like"/>
    <property type="match status" value="1"/>
</dbReference>
<keyword evidence="8" id="KW-1185">Reference proteome</keyword>
<dbReference type="Proteomes" id="UP000187495">
    <property type="component" value="Unassembled WGS sequence"/>
</dbReference>
<dbReference type="EMBL" id="FTNU01000005">
    <property type="protein sequence ID" value="SIR88220.1"/>
    <property type="molecule type" value="Genomic_DNA"/>
</dbReference>
<keyword evidence="3" id="KW-0201">Cytochrome c-type biogenesis</keyword>
<comment type="similarity">
    <text evidence="2">Belongs to the thioredoxin family. DsbE subfamily.</text>
</comment>
<dbReference type="Pfam" id="PF08534">
    <property type="entry name" value="Redoxin"/>
    <property type="match status" value="1"/>
</dbReference>
<dbReference type="PANTHER" id="PTHR42852:SF6">
    <property type="entry name" value="THIOL:DISULFIDE INTERCHANGE PROTEIN DSBE"/>
    <property type="match status" value="1"/>
</dbReference>
<dbReference type="PROSITE" id="PS51352">
    <property type="entry name" value="THIOREDOXIN_2"/>
    <property type="match status" value="1"/>
</dbReference>
<dbReference type="InterPro" id="IPR004799">
    <property type="entry name" value="Periplasmic_diS_OxRdtase_DsbE"/>
</dbReference>
<dbReference type="AlphaFoldDB" id="A0A1N7EJD4"/>
<evidence type="ECO:0000313" key="8">
    <source>
        <dbReference type="Proteomes" id="UP000187495"/>
    </source>
</evidence>
<dbReference type="InterPro" id="IPR050553">
    <property type="entry name" value="Thioredoxin_ResA/DsbE_sf"/>
</dbReference>
<dbReference type="PANTHER" id="PTHR42852">
    <property type="entry name" value="THIOL:DISULFIDE INTERCHANGE PROTEIN DSBE"/>
    <property type="match status" value="1"/>
</dbReference>
<dbReference type="RefSeq" id="WP_076555066.1">
    <property type="nucleotide sequence ID" value="NZ_FTNU01000005.1"/>
</dbReference>
<evidence type="ECO:0000256" key="4">
    <source>
        <dbReference type="ARBA" id="ARBA00023157"/>
    </source>
</evidence>
<dbReference type="GO" id="GO:0005886">
    <property type="term" value="C:plasma membrane"/>
    <property type="evidence" value="ECO:0007669"/>
    <property type="project" value="UniProtKB-SubCell"/>
</dbReference>
<sequence>MAKSNKRLLTFIIPLVVFAVLIVMLFTRLGKPTDIEVSRVVGKPLPAFNLPLLSDTTRMMSNQDLPKQPFLLNVWGSWCPTCYAEHPFLLKLREQGVLLVGVNYKDELANALDYLNKYQDPFLYSVQDLSGQYALDLGITGAPESYVVGDDGIVYKHIVGMVDDSNWEAIAQCLQAVSDKSLDSNARLQACK</sequence>
<evidence type="ECO:0000313" key="7">
    <source>
        <dbReference type="EMBL" id="SIR88220.1"/>
    </source>
</evidence>
<gene>
    <name evidence="7" type="ORF">SAMN02745664_10584</name>
</gene>
<dbReference type="InterPro" id="IPR013740">
    <property type="entry name" value="Redoxin"/>
</dbReference>
<dbReference type="PROSITE" id="PS00194">
    <property type="entry name" value="THIOREDOXIN_1"/>
    <property type="match status" value="1"/>
</dbReference>
<keyword evidence="4" id="KW-1015">Disulfide bond</keyword>
<protein>
    <submittedName>
        <fullName evidence="7">Cytochrome c biogenesis protein CcmG, thiol:disulfide interchange protein DsbE</fullName>
    </submittedName>
</protein>
<accession>A0A1N7EJD4</accession>
<evidence type="ECO:0000256" key="5">
    <source>
        <dbReference type="ARBA" id="ARBA00023284"/>
    </source>
</evidence>
<proteinExistence type="inferred from homology"/>
<dbReference type="InterPro" id="IPR036249">
    <property type="entry name" value="Thioredoxin-like_sf"/>
</dbReference>
<dbReference type="InterPro" id="IPR017937">
    <property type="entry name" value="Thioredoxin_CS"/>
</dbReference>
<reference evidence="8" key="1">
    <citation type="submission" date="2017-01" db="EMBL/GenBank/DDBJ databases">
        <authorList>
            <person name="Varghese N."/>
            <person name="Submissions S."/>
        </authorList>
    </citation>
    <scope>NUCLEOTIDE SEQUENCE [LARGE SCALE GENOMIC DNA]</scope>
    <source>
        <strain evidence="8">DSM 21768</strain>
    </source>
</reference>
<evidence type="ECO:0000259" key="6">
    <source>
        <dbReference type="PROSITE" id="PS51352"/>
    </source>
</evidence>
<evidence type="ECO:0000256" key="3">
    <source>
        <dbReference type="ARBA" id="ARBA00022748"/>
    </source>
</evidence>
<name>A0A1N7EJD4_9GAMM</name>
<evidence type="ECO:0000256" key="2">
    <source>
        <dbReference type="ARBA" id="ARBA00007758"/>
    </source>
</evidence>
<dbReference type="GO" id="GO:0015036">
    <property type="term" value="F:disulfide oxidoreductase activity"/>
    <property type="evidence" value="ECO:0007669"/>
    <property type="project" value="InterPro"/>
</dbReference>
<organism evidence="7 8">
    <name type="scientific">Moraxella cuniculi DSM 21768</name>
    <dbReference type="NCBI Taxonomy" id="1122245"/>
    <lineage>
        <taxon>Bacteria</taxon>
        <taxon>Pseudomonadati</taxon>
        <taxon>Pseudomonadota</taxon>
        <taxon>Gammaproteobacteria</taxon>
        <taxon>Moraxellales</taxon>
        <taxon>Moraxellaceae</taxon>
        <taxon>Moraxella</taxon>
    </lineage>
</organism>
<dbReference type="Gene3D" id="3.40.30.10">
    <property type="entry name" value="Glutaredoxin"/>
    <property type="match status" value="1"/>
</dbReference>
<feature type="domain" description="Thioredoxin" evidence="6">
    <location>
        <begin position="39"/>
        <end position="179"/>
    </location>
</feature>
<keyword evidence="5" id="KW-0676">Redox-active center</keyword>
<dbReference type="STRING" id="34061.B0189_03475"/>
<dbReference type="GO" id="GO:0017004">
    <property type="term" value="P:cytochrome complex assembly"/>
    <property type="evidence" value="ECO:0007669"/>
    <property type="project" value="UniProtKB-KW"/>
</dbReference>
<dbReference type="InterPro" id="IPR013766">
    <property type="entry name" value="Thioredoxin_domain"/>
</dbReference>